<evidence type="ECO:0000259" key="1">
    <source>
        <dbReference type="PROSITE" id="PS51186"/>
    </source>
</evidence>
<dbReference type="Proteomes" id="UP001224433">
    <property type="component" value="Chromosome"/>
</dbReference>
<dbReference type="RefSeq" id="WP_147962412.1">
    <property type="nucleotide sequence ID" value="NZ_CP120983.1"/>
</dbReference>
<dbReference type="InterPro" id="IPR016181">
    <property type="entry name" value="Acyl_CoA_acyltransferase"/>
</dbReference>
<dbReference type="InterPro" id="IPR000182">
    <property type="entry name" value="GNAT_dom"/>
</dbReference>
<dbReference type="PROSITE" id="PS51186">
    <property type="entry name" value="GNAT"/>
    <property type="match status" value="1"/>
</dbReference>
<name>A0ABY9JM27_9ACTN</name>
<dbReference type="EMBL" id="CP120983">
    <property type="protein sequence ID" value="WLQ67824.1"/>
    <property type="molecule type" value="Genomic_DNA"/>
</dbReference>
<dbReference type="PANTHER" id="PTHR43441:SF2">
    <property type="entry name" value="FAMILY ACETYLTRANSFERASE, PUTATIVE (AFU_ORTHOLOGUE AFUA_7G00850)-RELATED"/>
    <property type="match status" value="1"/>
</dbReference>
<evidence type="ECO:0000313" key="2">
    <source>
        <dbReference type="EMBL" id="WLQ67824.1"/>
    </source>
</evidence>
<gene>
    <name evidence="2" type="ORF">P8A20_31570</name>
</gene>
<dbReference type="PANTHER" id="PTHR43441">
    <property type="entry name" value="RIBOSOMAL-PROTEIN-SERINE ACETYLTRANSFERASE"/>
    <property type="match status" value="1"/>
</dbReference>
<dbReference type="GO" id="GO:0016740">
    <property type="term" value="F:transferase activity"/>
    <property type="evidence" value="ECO:0007669"/>
    <property type="project" value="UniProtKB-KW"/>
</dbReference>
<proteinExistence type="predicted"/>
<dbReference type="SUPFAM" id="SSF55729">
    <property type="entry name" value="Acyl-CoA N-acyltransferases (Nat)"/>
    <property type="match status" value="1"/>
</dbReference>
<protein>
    <submittedName>
        <fullName evidence="2">GNAT family protein</fullName>
        <ecNumber evidence="2">2.-.-.-</ecNumber>
    </submittedName>
</protein>
<keyword evidence="2" id="KW-0808">Transferase</keyword>
<dbReference type="Pfam" id="PF13302">
    <property type="entry name" value="Acetyltransf_3"/>
    <property type="match status" value="1"/>
</dbReference>
<evidence type="ECO:0000313" key="3">
    <source>
        <dbReference type="Proteomes" id="UP001224433"/>
    </source>
</evidence>
<reference evidence="2 3" key="1">
    <citation type="submission" date="2023-03" db="EMBL/GenBank/DDBJ databases">
        <title>Isolation and description of six Streptomyces strains from soil environments, able to metabolize different microbial glucans.</title>
        <authorList>
            <person name="Widen T."/>
            <person name="Larsbrink J."/>
        </authorList>
    </citation>
    <scope>NUCLEOTIDE SEQUENCE [LARGE SCALE GENOMIC DNA]</scope>
    <source>
        <strain evidence="2 3">Alt3</strain>
    </source>
</reference>
<dbReference type="EC" id="2.-.-.-" evidence="2"/>
<feature type="domain" description="N-acetyltransferase" evidence="1">
    <location>
        <begin position="17"/>
        <end position="162"/>
    </location>
</feature>
<accession>A0ABY9JM27</accession>
<dbReference type="InterPro" id="IPR051908">
    <property type="entry name" value="Ribosomal_N-acetyltransferase"/>
</dbReference>
<sequence length="180" mass="20379">MNISFRRLSASESGPLVTFLTSENWPFHAVSEVDRETAGQWVTEGRFESEENRSFWVADDGAAVGLVRLMDLGDATPLFDLRLRAADRGRGVGAVAVAWLTRYLFEEFPDVRRIEGTTRQDNRAMRRVFVRSGYAKEAHYRDAWPSSDGGVHDAVGYAILRRDWLSGKVTVPQWNDEPVE</sequence>
<dbReference type="Gene3D" id="3.40.630.30">
    <property type="match status" value="1"/>
</dbReference>
<keyword evidence="3" id="KW-1185">Reference proteome</keyword>
<organism evidence="2 3">
    <name type="scientific">Streptomyces glycanivorans</name>
    <dbReference type="NCBI Taxonomy" id="3033808"/>
    <lineage>
        <taxon>Bacteria</taxon>
        <taxon>Bacillati</taxon>
        <taxon>Actinomycetota</taxon>
        <taxon>Actinomycetes</taxon>
        <taxon>Kitasatosporales</taxon>
        <taxon>Streptomycetaceae</taxon>
        <taxon>Streptomyces</taxon>
    </lineage>
</organism>